<keyword evidence="1" id="KW-1133">Transmembrane helix</keyword>
<feature type="transmembrane region" description="Helical" evidence="1">
    <location>
        <begin position="153"/>
        <end position="176"/>
    </location>
</feature>
<dbReference type="Pfam" id="PF07885">
    <property type="entry name" value="Ion_trans_2"/>
    <property type="match status" value="1"/>
</dbReference>
<name>A0A090RRZ9_9VIBR</name>
<evidence type="ECO:0000313" key="4">
    <source>
        <dbReference type="Proteomes" id="UP000029228"/>
    </source>
</evidence>
<reference evidence="3 4" key="1">
    <citation type="submission" date="2014-09" db="EMBL/GenBank/DDBJ databases">
        <title>Vibrio maritimus JCM 19235. (C45) whole genome shotgun sequence.</title>
        <authorList>
            <person name="Sawabe T."/>
            <person name="Meirelles P."/>
            <person name="Nakanishi M."/>
            <person name="Sayaka M."/>
            <person name="Hattori M."/>
            <person name="Ohkuma M."/>
        </authorList>
    </citation>
    <scope>NUCLEOTIDE SEQUENCE [LARGE SCALE GENOMIC DNA]</scope>
    <source>
        <strain evidence="4">JCM19235</strain>
    </source>
</reference>
<dbReference type="SUPFAM" id="SSF81324">
    <property type="entry name" value="Voltage-gated potassium channels"/>
    <property type="match status" value="1"/>
</dbReference>
<organism evidence="3 4">
    <name type="scientific">Vibrio maritimus</name>
    <dbReference type="NCBI Taxonomy" id="990268"/>
    <lineage>
        <taxon>Bacteria</taxon>
        <taxon>Pseudomonadati</taxon>
        <taxon>Pseudomonadota</taxon>
        <taxon>Gammaproteobacteria</taxon>
        <taxon>Vibrionales</taxon>
        <taxon>Vibrionaceae</taxon>
        <taxon>Vibrio</taxon>
    </lineage>
</organism>
<feature type="transmembrane region" description="Helical" evidence="1">
    <location>
        <begin position="76"/>
        <end position="97"/>
    </location>
</feature>
<dbReference type="OrthoDB" id="9813518at2"/>
<feature type="domain" description="Potassium channel" evidence="2">
    <location>
        <begin position="166"/>
        <end position="248"/>
    </location>
</feature>
<dbReference type="GO" id="GO:0034220">
    <property type="term" value="P:monoatomic ion transmembrane transport"/>
    <property type="evidence" value="ECO:0007669"/>
    <property type="project" value="UniProtKB-KW"/>
</dbReference>
<keyword evidence="4" id="KW-1185">Reference proteome</keyword>
<dbReference type="Gene3D" id="1.10.287.70">
    <property type="match status" value="1"/>
</dbReference>
<evidence type="ECO:0000313" key="3">
    <source>
        <dbReference type="EMBL" id="GAL18026.1"/>
    </source>
</evidence>
<keyword evidence="3" id="KW-0813">Transport</keyword>
<dbReference type="InterPro" id="IPR013099">
    <property type="entry name" value="K_chnl_dom"/>
</dbReference>
<keyword evidence="1" id="KW-0812">Transmembrane</keyword>
<gene>
    <name evidence="3" type="ORF">JCM19235_6579</name>
</gene>
<dbReference type="EMBL" id="BBMR01000002">
    <property type="protein sequence ID" value="GAL18026.1"/>
    <property type="molecule type" value="Genomic_DNA"/>
</dbReference>
<proteinExistence type="predicted"/>
<comment type="caution">
    <text evidence="3">The sequence shown here is derived from an EMBL/GenBank/DDBJ whole genome shotgun (WGS) entry which is preliminary data.</text>
</comment>
<protein>
    <submittedName>
        <fullName evidence="3">Potassium channel protein</fullName>
    </submittedName>
</protein>
<sequence>MIKKLFRDVVRPYIKKSVSVSFLDLYGNGERHLSKYKKSVGRGFCTLISPTWWLASVSGEGMSSDDRTKAVISRNYFYLTVSMILVFVFGSFSNPGLLGRLDWYLLSLFCLWLYIVCWSRCNEILIAFISDALDKTTGLKPQTKLTYRKRIELAFLSYLELIFNFAFLFYLMPFSWFDKQSGKWGNLVDANSDLSVFNNIFDAIYFSGVTITTLGYGDYSPQHWLPKLLVVQQVLVGFTLIVVSFAIYAGRGLAIESSSGGQKNT</sequence>
<keyword evidence="1" id="KW-0472">Membrane</keyword>
<evidence type="ECO:0000259" key="2">
    <source>
        <dbReference type="Pfam" id="PF07885"/>
    </source>
</evidence>
<dbReference type="Proteomes" id="UP000029228">
    <property type="component" value="Unassembled WGS sequence"/>
</dbReference>
<evidence type="ECO:0000256" key="1">
    <source>
        <dbReference type="SAM" id="Phobius"/>
    </source>
</evidence>
<dbReference type="AlphaFoldDB" id="A0A090RRZ9"/>
<accession>A0A090RRZ9</accession>
<keyword evidence="3" id="KW-0407">Ion channel</keyword>
<feature type="transmembrane region" description="Helical" evidence="1">
    <location>
        <begin position="103"/>
        <end position="121"/>
    </location>
</feature>
<feature type="transmembrane region" description="Helical" evidence="1">
    <location>
        <begin position="228"/>
        <end position="249"/>
    </location>
</feature>
<keyword evidence="3" id="KW-0406">Ion transport</keyword>